<dbReference type="EMBL" id="VNIQ01000002">
    <property type="protein sequence ID" value="TYQ06022.1"/>
    <property type="molecule type" value="Genomic_DNA"/>
</dbReference>
<dbReference type="InterPro" id="IPR052155">
    <property type="entry name" value="Biofilm_reg_signaling"/>
</dbReference>
<dbReference type="CDD" id="cd01948">
    <property type="entry name" value="EAL"/>
    <property type="match status" value="1"/>
</dbReference>
<dbReference type="PANTHER" id="PTHR44757:SF2">
    <property type="entry name" value="BIOFILM ARCHITECTURE MAINTENANCE PROTEIN MBAA"/>
    <property type="match status" value="1"/>
</dbReference>
<dbReference type="SMART" id="SM00267">
    <property type="entry name" value="GGDEF"/>
    <property type="match status" value="1"/>
</dbReference>
<evidence type="ECO:0000313" key="4">
    <source>
        <dbReference type="EMBL" id="TYQ06022.1"/>
    </source>
</evidence>
<feature type="transmembrane region" description="Helical" evidence="1">
    <location>
        <begin position="128"/>
        <end position="148"/>
    </location>
</feature>
<feature type="domain" description="EAL" evidence="2">
    <location>
        <begin position="522"/>
        <end position="767"/>
    </location>
</feature>
<dbReference type="PROSITE" id="PS50883">
    <property type="entry name" value="EAL"/>
    <property type="match status" value="1"/>
</dbReference>
<dbReference type="SUPFAM" id="SSF55073">
    <property type="entry name" value="Nucleotide cyclase"/>
    <property type="match status" value="1"/>
</dbReference>
<dbReference type="InterPro" id="IPR029787">
    <property type="entry name" value="Nucleotide_cyclase"/>
</dbReference>
<dbReference type="InterPro" id="IPR001633">
    <property type="entry name" value="EAL_dom"/>
</dbReference>
<evidence type="ECO:0000259" key="2">
    <source>
        <dbReference type="PROSITE" id="PS50883"/>
    </source>
</evidence>
<dbReference type="Pfam" id="PF00563">
    <property type="entry name" value="EAL"/>
    <property type="match status" value="1"/>
</dbReference>
<dbReference type="SMART" id="SM00052">
    <property type="entry name" value="EAL"/>
    <property type="match status" value="1"/>
</dbReference>
<keyword evidence="1" id="KW-0472">Membrane</keyword>
<dbReference type="CDD" id="cd01949">
    <property type="entry name" value="GGDEF"/>
    <property type="match status" value="1"/>
</dbReference>
<reference evidence="4" key="1">
    <citation type="submission" date="2019-07" db="EMBL/GenBank/DDBJ databases">
        <title>Genomic Encyclopedia of Type Strains, Phase IV (KMG-IV): sequencing the most valuable type-strain genomes for metagenomic binning, comparative biology and taxonomic classification.</title>
        <authorList>
            <person name="Goeker M."/>
        </authorList>
    </citation>
    <scope>NUCLEOTIDE SEQUENCE</scope>
    <source>
        <strain evidence="4">DSM 44596</strain>
    </source>
</reference>
<dbReference type="InterPro" id="IPR000160">
    <property type="entry name" value="GGDEF_dom"/>
</dbReference>
<name>A0A652YSG9_NOCGL</name>
<accession>A0A652YSG9</accession>
<sequence length="768" mass="82503">MGFEPRSALLAEQRALTAAQRRDLRNRQITVSFTMLPWAAAVHLLVVLGLSMYVIPEDGGLLLRAWPIAAGVVGIVGAYVGVAVRRGAIVQSEHLAYIFLAFEFAAAGVLYSALAIVLYPILDDAGDLVMTGTMAAIIGAGALTTAVLRSLGVIWILSSTVILGIAFWQQPGPEFGRLLISLLVYGTALIAGTIVVSGHIEGRYKAELSAAAERTVAQMLLDDFEGNAADFVWETDSKGRFLRIPSRLAFDAGIDPAAVRGVSWQQLFAELGSYELPGGRDALLELEKARSAKDAFVDVMLPVRVRDAIRWWKLSGRPTPGLAPDDFVWRGVGSDVTDVKIQSDEIVRMGLIDALTGMPNRHNFWLELERSVRNSEQGKPRIALAMLDLDNFKSVNDTLGHSIGDEVLKEVGARLVEVGGAAHLCARLGGDEFAILFRTVDDHDSVHTDLLSYVDILREPVLVSGNRLDIGCSIGFHVPADRGQTADALLVAADLALYAAKESGRGTILQYQHSMQLTATRRAHLLEDIGNGVSPDDIELRFLPQLDVASRSIVAVEVKATWNNARLGMVPATEFMVVVDDAGLSSTVGSMLFEKACSAASKMPGDIRLAISVSGRELESDGLVDHVADALDRWGVLARRIELQLTESSAISDRAKAGMRGVAGLGVSLTVDEFGTGFSSLASLSDLPFTRVRVDRSFSGTVPGQWPILAAVVTLVESLGLEAVMLGVDSEEQLAGAADMKVRTVQGRVAGEAMTLENLMRILSVHHE</sequence>
<dbReference type="SUPFAM" id="SSF141868">
    <property type="entry name" value="EAL domain-like"/>
    <property type="match status" value="1"/>
</dbReference>
<gene>
    <name evidence="4" type="ORF">FNL38_102151</name>
</gene>
<feature type="transmembrane region" description="Helical" evidence="1">
    <location>
        <begin position="175"/>
        <end position="196"/>
    </location>
</feature>
<dbReference type="NCBIfam" id="TIGR00254">
    <property type="entry name" value="GGDEF"/>
    <property type="match status" value="1"/>
</dbReference>
<dbReference type="PANTHER" id="PTHR44757">
    <property type="entry name" value="DIGUANYLATE CYCLASE DGCP"/>
    <property type="match status" value="1"/>
</dbReference>
<dbReference type="Pfam" id="PF00990">
    <property type="entry name" value="GGDEF"/>
    <property type="match status" value="1"/>
</dbReference>
<comment type="caution">
    <text evidence="4">The sequence shown here is derived from an EMBL/GenBank/DDBJ whole genome shotgun (WGS) entry which is preliminary data.</text>
</comment>
<protein>
    <submittedName>
        <fullName evidence="4">Diguanylate cyclase (GGDEF)-like protein</fullName>
    </submittedName>
</protein>
<dbReference type="Gene3D" id="3.30.70.270">
    <property type="match status" value="1"/>
</dbReference>
<feature type="domain" description="GGDEF" evidence="3">
    <location>
        <begin position="380"/>
        <end position="513"/>
    </location>
</feature>
<dbReference type="Gene3D" id="3.20.20.450">
    <property type="entry name" value="EAL domain"/>
    <property type="match status" value="1"/>
</dbReference>
<feature type="transmembrane region" description="Helical" evidence="1">
    <location>
        <begin position="61"/>
        <end position="84"/>
    </location>
</feature>
<evidence type="ECO:0000259" key="3">
    <source>
        <dbReference type="PROSITE" id="PS50887"/>
    </source>
</evidence>
<dbReference type="AlphaFoldDB" id="A0A652YSG9"/>
<dbReference type="InterPro" id="IPR043128">
    <property type="entry name" value="Rev_trsase/Diguanyl_cyclase"/>
</dbReference>
<evidence type="ECO:0000256" key="1">
    <source>
        <dbReference type="SAM" id="Phobius"/>
    </source>
</evidence>
<dbReference type="PROSITE" id="PS50887">
    <property type="entry name" value="GGDEF"/>
    <property type="match status" value="1"/>
</dbReference>
<keyword evidence="1" id="KW-0812">Transmembrane</keyword>
<organism evidence="4">
    <name type="scientific">Nocardia globerula</name>
    <dbReference type="NCBI Taxonomy" id="1818"/>
    <lineage>
        <taxon>Bacteria</taxon>
        <taxon>Bacillati</taxon>
        <taxon>Actinomycetota</taxon>
        <taxon>Actinomycetes</taxon>
        <taxon>Mycobacteriales</taxon>
        <taxon>Nocardiaceae</taxon>
        <taxon>Nocardia</taxon>
    </lineage>
</organism>
<dbReference type="InterPro" id="IPR035919">
    <property type="entry name" value="EAL_sf"/>
</dbReference>
<proteinExistence type="predicted"/>
<keyword evidence="1" id="KW-1133">Transmembrane helix</keyword>
<feature type="transmembrane region" description="Helical" evidence="1">
    <location>
        <begin position="96"/>
        <end position="122"/>
    </location>
</feature>
<feature type="transmembrane region" description="Helical" evidence="1">
    <location>
        <begin position="31"/>
        <end position="55"/>
    </location>
</feature>